<name>A0AAD7RAF0_9TELE</name>
<comment type="similarity">
    <text evidence="2">Belongs to the gasdermin family.</text>
</comment>
<comment type="subcellular location">
    <subcellularLocation>
        <location evidence="1">Endomembrane system</location>
    </subcellularLocation>
</comment>
<accession>A0AAD7RAF0</accession>
<dbReference type="Pfam" id="PF04598">
    <property type="entry name" value="Gasdermin"/>
    <property type="match status" value="1"/>
</dbReference>
<dbReference type="AlphaFoldDB" id="A0AAD7RAF0"/>
<feature type="region of interest" description="Disordered" evidence="4">
    <location>
        <begin position="1"/>
        <end position="29"/>
    </location>
</feature>
<feature type="region of interest" description="Disordered" evidence="4">
    <location>
        <begin position="273"/>
        <end position="297"/>
    </location>
</feature>
<dbReference type="InterPro" id="IPR040460">
    <property type="entry name" value="Gasdermin_pore"/>
</dbReference>
<evidence type="ECO:0000256" key="3">
    <source>
        <dbReference type="ARBA" id="ARBA00023136"/>
    </source>
</evidence>
<reference evidence="6" key="1">
    <citation type="journal article" date="2023" name="Science">
        <title>Genome structures resolve the early diversification of teleost fishes.</title>
        <authorList>
            <person name="Parey E."/>
            <person name="Louis A."/>
            <person name="Montfort J."/>
            <person name="Bouchez O."/>
            <person name="Roques C."/>
            <person name="Iampietro C."/>
            <person name="Lluch J."/>
            <person name="Castinel A."/>
            <person name="Donnadieu C."/>
            <person name="Desvignes T."/>
            <person name="Floi Bucao C."/>
            <person name="Jouanno E."/>
            <person name="Wen M."/>
            <person name="Mejri S."/>
            <person name="Dirks R."/>
            <person name="Jansen H."/>
            <person name="Henkel C."/>
            <person name="Chen W.J."/>
            <person name="Zahm M."/>
            <person name="Cabau C."/>
            <person name="Klopp C."/>
            <person name="Thompson A.W."/>
            <person name="Robinson-Rechavi M."/>
            <person name="Braasch I."/>
            <person name="Lecointre G."/>
            <person name="Bobe J."/>
            <person name="Postlethwait J.H."/>
            <person name="Berthelot C."/>
            <person name="Roest Crollius H."/>
            <person name="Guiguen Y."/>
        </authorList>
    </citation>
    <scope>NUCLEOTIDE SEQUENCE</scope>
    <source>
        <strain evidence="6">NC1722</strain>
    </source>
</reference>
<evidence type="ECO:0000313" key="7">
    <source>
        <dbReference type="Proteomes" id="UP001221898"/>
    </source>
</evidence>
<dbReference type="PANTHER" id="PTHR15207:SF3">
    <property type="entry name" value="DEAFNESS, AUTOSOMAL DOMINANT 5-RELATED"/>
    <property type="match status" value="1"/>
</dbReference>
<keyword evidence="3" id="KW-0472">Membrane</keyword>
<comment type="caution">
    <text evidence="6">The sequence shown here is derived from an EMBL/GenBank/DDBJ whole genome shotgun (WGS) entry which is preliminary data.</text>
</comment>
<dbReference type="InterPro" id="IPR042377">
    <property type="entry name" value="GSDME"/>
</dbReference>
<evidence type="ECO:0000256" key="2">
    <source>
        <dbReference type="ARBA" id="ARBA00009279"/>
    </source>
</evidence>
<sequence length="345" mass="38004">MGRVQKRIPDAVGSEGCVTARDPRSRAQRRDDLRPAAMLARATGNFVRHIDPEGRLIPLTRLNDSDKLLPLALVIKRSRFWLWQRNKYRPSVFTLNDLLLGDTPLRPDVMESDFLKYEGTFEDTVSGRLAGEAGPMTLTLEGRSSSRLQSSFGRLRKQEVDIQKLLQASKDRVLDLEHRLLRQTRQRCRVVLAVLTERIVSTQPCSICQQVQGLAGCGGLLALIGPTDIQVSVEEKGRLKSDSSVSLEIPEFTVIAYSVIELEINHSSGQYDSVVSSGSESDAIAEGPGLGSRDREGSVSGLDGLVLPGGFEVDGPVDRAPKMGILYLEGCHSASYRKTVCCWRV</sequence>
<gene>
    <name evidence="6" type="ORF">AAFF_G00307680</name>
</gene>
<proteinExistence type="inferred from homology"/>
<keyword evidence="7" id="KW-1185">Reference proteome</keyword>
<dbReference type="GO" id="GO:0012501">
    <property type="term" value="P:programmed cell death"/>
    <property type="evidence" value="ECO:0007669"/>
    <property type="project" value="InterPro"/>
</dbReference>
<dbReference type="PANTHER" id="PTHR15207">
    <property type="entry name" value="NONSYNDROMIC HEARING IMPAIRMENT PROTEIN"/>
    <property type="match status" value="1"/>
</dbReference>
<dbReference type="EMBL" id="JAINUG010000447">
    <property type="protein sequence ID" value="KAJ8371531.1"/>
    <property type="molecule type" value="Genomic_DNA"/>
</dbReference>
<feature type="domain" description="Gasdermin pore forming" evidence="5">
    <location>
        <begin position="38"/>
        <end position="267"/>
    </location>
</feature>
<evidence type="ECO:0000256" key="4">
    <source>
        <dbReference type="SAM" id="MobiDB-lite"/>
    </source>
</evidence>
<dbReference type="GO" id="GO:0005737">
    <property type="term" value="C:cytoplasm"/>
    <property type="evidence" value="ECO:0007669"/>
    <property type="project" value="TreeGrafter"/>
</dbReference>
<evidence type="ECO:0000256" key="1">
    <source>
        <dbReference type="ARBA" id="ARBA00004308"/>
    </source>
</evidence>
<dbReference type="Proteomes" id="UP001221898">
    <property type="component" value="Unassembled WGS sequence"/>
</dbReference>
<dbReference type="GO" id="GO:0012505">
    <property type="term" value="C:endomembrane system"/>
    <property type="evidence" value="ECO:0007669"/>
    <property type="project" value="UniProtKB-SubCell"/>
</dbReference>
<organism evidence="6 7">
    <name type="scientific">Aldrovandia affinis</name>
    <dbReference type="NCBI Taxonomy" id="143900"/>
    <lineage>
        <taxon>Eukaryota</taxon>
        <taxon>Metazoa</taxon>
        <taxon>Chordata</taxon>
        <taxon>Craniata</taxon>
        <taxon>Vertebrata</taxon>
        <taxon>Euteleostomi</taxon>
        <taxon>Actinopterygii</taxon>
        <taxon>Neopterygii</taxon>
        <taxon>Teleostei</taxon>
        <taxon>Notacanthiformes</taxon>
        <taxon>Halosauridae</taxon>
        <taxon>Aldrovandia</taxon>
    </lineage>
</organism>
<evidence type="ECO:0000259" key="5">
    <source>
        <dbReference type="Pfam" id="PF04598"/>
    </source>
</evidence>
<protein>
    <recommendedName>
        <fullName evidence="5">Gasdermin pore forming domain-containing protein</fullName>
    </recommendedName>
</protein>
<evidence type="ECO:0000313" key="6">
    <source>
        <dbReference type="EMBL" id="KAJ8371531.1"/>
    </source>
</evidence>